<protein>
    <submittedName>
        <fullName evidence="2">Uncharacterized protein</fullName>
    </submittedName>
</protein>
<name>A0AAV0NVU7_9ROSI</name>
<dbReference type="Proteomes" id="UP001154282">
    <property type="component" value="Unassembled WGS sequence"/>
</dbReference>
<keyword evidence="3" id="KW-1185">Reference proteome</keyword>
<comment type="caution">
    <text evidence="2">The sequence shown here is derived from an EMBL/GenBank/DDBJ whole genome shotgun (WGS) entry which is preliminary data.</text>
</comment>
<dbReference type="EMBL" id="CAMGYJ010000008">
    <property type="protein sequence ID" value="CAI0462602.1"/>
    <property type="molecule type" value="Genomic_DNA"/>
</dbReference>
<feature type="region of interest" description="Disordered" evidence="1">
    <location>
        <begin position="74"/>
        <end position="98"/>
    </location>
</feature>
<sequence>ETRKKIRRSSSIPCLRQTLEKDLRCPSNLRIYQMAPLKLFSVSFLVLSVTQGQRNPCHDHLSVFVEERRHHSTSRALVNEEESRPASVSSPSVSVVPY</sequence>
<accession>A0AAV0NVU7</accession>
<evidence type="ECO:0000313" key="3">
    <source>
        <dbReference type="Proteomes" id="UP001154282"/>
    </source>
</evidence>
<dbReference type="AlphaFoldDB" id="A0AAV0NVU7"/>
<feature type="non-terminal residue" evidence="2">
    <location>
        <position position="1"/>
    </location>
</feature>
<evidence type="ECO:0000256" key="1">
    <source>
        <dbReference type="SAM" id="MobiDB-lite"/>
    </source>
</evidence>
<evidence type="ECO:0000313" key="2">
    <source>
        <dbReference type="EMBL" id="CAI0462602.1"/>
    </source>
</evidence>
<proteinExistence type="predicted"/>
<gene>
    <name evidence="2" type="ORF">LITE_LOCUS35426</name>
</gene>
<reference evidence="2" key="1">
    <citation type="submission" date="2022-08" db="EMBL/GenBank/DDBJ databases">
        <authorList>
            <person name="Gutierrez-Valencia J."/>
        </authorList>
    </citation>
    <scope>NUCLEOTIDE SEQUENCE</scope>
</reference>
<organism evidence="2 3">
    <name type="scientific">Linum tenue</name>
    <dbReference type="NCBI Taxonomy" id="586396"/>
    <lineage>
        <taxon>Eukaryota</taxon>
        <taxon>Viridiplantae</taxon>
        <taxon>Streptophyta</taxon>
        <taxon>Embryophyta</taxon>
        <taxon>Tracheophyta</taxon>
        <taxon>Spermatophyta</taxon>
        <taxon>Magnoliopsida</taxon>
        <taxon>eudicotyledons</taxon>
        <taxon>Gunneridae</taxon>
        <taxon>Pentapetalae</taxon>
        <taxon>rosids</taxon>
        <taxon>fabids</taxon>
        <taxon>Malpighiales</taxon>
        <taxon>Linaceae</taxon>
        <taxon>Linum</taxon>
    </lineage>
</organism>
<feature type="compositionally biased region" description="Low complexity" evidence="1">
    <location>
        <begin position="87"/>
        <end position="98"/>
    </location>
</feature>